<dbReference type="Gene3D" id="3.30.450.20">
    <property type="entry name" value="PAS domain"/>
    <property type="match status" value="1"/>
</dbReference>
<name>I7KSV3_9CLOT</name>
<dbReference type="SUPFAM" id="SSF47384">
    <property type="entry name" value="Homodimeric domain of signal transducing histidine kinase"/>
    <property type="match status" value="1"/>
</dbReference>
<dbReference type="EMBL" id="CAKP01000028">
    <property type="protein sequence ID" value="CCJ32738.1"/>
    <property type="molecule type" value="Genomic_DNA"/>
</dbReference>
<evidence type="ECO:0000256" key="5">
    <source>
        <dbReference type="ARBA" id="ARBA00022553"/>
    </source>
</evidence>
<keyword evidence="8" id="KW-0547">Nucleotide-binding</keyword>
<comment type="subcellular location">
    <subcellularLocation>
        <location evidence="2">Cell membrane</location>
        <topology evidence="2">Multi-pass membrane protein</topology>
    </subcellularLocation>
</comment>
<keyword evidence="4" id="KW-1003">Cell membrane</keyword>
<evidence type="ECO:0000256" key="6">
    <source>
        <dbReference type="ARBA" id="ARBA00022679"/>
    </source>
</evidence>
<dbReference type="FunFam" id="1.10.287.130:FF:000001">
    <property type="entry name" value="Two-component sensor histidine kinase"/>
    <property type="match status" value="1"/>
</dbReference>
<protein>
    <recommendedName>
        <fullName evidence="3">histidine kinase</fullName>
        <ecNumber evidence="3">2.7.13.3</ecNumber>
    </recommendedName>
</protein>
<evidence type="ECO:0000313" key="17">
    <source>
        <dbReference type="Proteomes" id="UP000007652"/>
    </source>
</evidence>
<keyword evidence="17" id="KW-1185">Reference proteome</keyword>
<evidence type="ECO:0000256" key="10">
    <source>
        <dbReference type="ARBA" id="ARBA00022840"/>
    </source>
</evidence>
<dbReference type="Gene3D" id="3.30.565.10">
    <property type="entry name" value="Histidine kinase-like ATPase, C-terminal domain"/>
    <property type="match status" value="1"/>
</dbReference>
<dbReference type="EC" id="2.7.13.3" evidence="3"/>
<dbReference type="GO" id="GO:0000155">
    <property type="term" value="F:phosphorelay sensor kinase activity"/>
    <property type="evidence" value="ECO:0007669"/>
    <property type="project" value="InterPro"/>
</dbReference>
<dbReference type="PROSITE" id="PS50109">
    <property type="entry name" value="HIS_KIN"/>
    <property type="match status" value="1"/>
</dbReference>
<evidence type="ECO:0000256" key="2">
    <source>
        <dbReference type="ARBA" id="ARBA00004651"/>
    </source>
</evidence>
<feature type="domain" description="Histidine kinase" evidence="15">
    <location>
        <begin position="315"/>
        <end position="536"/>
    </location>
</feature>
<dbReference type="PRINTS" id="PR00344">
    <property type="entry name" value="BCTRLSENSOR"/>
</dbReference>
<sequence length="564" mass="65487">MVVNITKLILNDTIKDFTLNNIRVYARLINNWQNKNFAIMKMYADNYDLDFERAKDLTLLNKIENSMGDSVESLDYIFVSDENGHAISSRVKLNVLSKFNFFNKIIKRENVITAEKLDGNTFSIIMAIPIYDDKGIFKGVFGVVLKKDVFQNLISGLKINDANSYSYLIDENGLALSHPNKDFILRENILNKNHPINLENPNNGYKVLSEDSGFIEYEYMGIDTYAYFSKIDNKNNWRLVTRVPKEYILKQILNRTHYIFFIALILIIFISTVSYYVGFNISQKIITLNFEIKEKQEKLKQTLELEKHKSEFLANVSHEFKTPVNIIFSSCQLMENTIKNDEIDKEKMMRYLKMIKQNSYRLMRLINNLLDITKLDLGFYELNLVNVNAVELIEDIVMSVADYASSKNREVIFDTNVEEKFMALDPDKVERIILNLMSNSIKFTDEGDKIYVNFEDKEDYIEVKVKDTGIGIPEDKLNVIFDKFRQAQTLFRREHEGSGIGLYLVKQLVELHGGEISVSSTLGEGTEFVVKFPVRIIESNNENFSYSISNKIEKINIEFSDIYD</sequence>
<evidence type="ECO:0000259" key="15">
    <source>
        <dbReference type="PROSITE" id="PS50109"/>
    </source>
</evidence>
<dbReference type="Proteomes" id="UP000007652">
    <property type="component" value="Unassembled WGS sequence"/>
</dbReference>
<dbReference type="InterPro" id="IPR033479">
    <property type="entry name" value="dCache_1"/>
</dbReference>
<evidence type="ECO:0000256" key="14">
    <source>
        <dbReference type="SAM" id="Phobius"/>
    </source>
</evidence>
<dbReference type="CDD" id="cd16922">
    <property type="entry name" value="HATPase_EvgS-ArcB-TorS-like"/>
    <property type="match status" value="1"/>
</dbReference>
<keyword evidence="7 14" id="KW-0812">Transmembrane</keyword>
<dbReference type="CDD" id="cd18773">
    <property type="entry name" value="PDC1_HK_sensor"/>
    <property type="match status" value="1"/>
</dbReference>
<dbReference type="GO" id="GO:0005524">
    <property type="term" value="F:ATP binding"/>
    <property type="evidence" value="ECO:0007669"/>
    <property type="project" value="UniProtKB-KW"/>
</dbReference>
<comment type="caution">
    <text evidence="16">The sequence shown here is derived from an EMBL/GenBank/DDBJ whole genome shotgun (WGS) entry which is preliminary data.</text>
</comment>
<dbReference type="Pfam" id="PF02743">
    <property type="entry name" value="dCache_1"/>
    <property type="match status" value="1"/>
</dbReference>
<proteinExistence type="predicted"/>
<dbReference type="InterPro" id="IPR036097">
    <property type="entry name" value="HisK_dim/P_sf"/>
</dbReference>
<dbReference type="GO" id="GO:0005886">
    <property type="term" value="C:plasma membrane"/>
    <property type="evidence" value="ECO:0007669"/>
    <property type="project" value="UniProtKB-SubCell"/>
</dbReference>
<dbReference type="STRING" id="857293.CAAU_0654"/>
<dbReference type="InterPro" id="IPR005467">
    <property type="entry name" value="His_kinase_dom"/>
</dbReference>
<evidence type="ECO:0000256" key="4">
    <source>
        <dbReference type="ARBA" id="ARBA00022475"/>
    </source>
</evidence>
<dbReference type="AlphaFoldDB" id="I7KSV3"/>
<dbReference type="InterPro" id="IPR050736">
    <property type="entry name" value="Sensor_HK_Regulatory"/>
</dbReference>
<organism evidence="16 17">
    <name type="scientific">Caloramator australicus RC3</name>
    <dbReference type="NCBI Taxonomy" id="857293"/>
    <lineage>
        <taxon>Bacteria</taxon>
        <taxon>Bacillati</taxon>
        <taxon>Bacillota</taxon>
        <taxon>Clostridia</taxon>
        <taxon>Eubacteriales</taxon>
        <taxon>Clostridiaceae</taxon>
        <taxon>Caloramator</taxon>
    </lineage>
</organism>
<evidence type="ECO:0000256" key="9">
    <source>
        <dbReference type="ARBA" id="ARBA00022777"/>
    </source>
</evidence>
<evidence type="ECO:0000256" key="11">
    <source>
        <dbReference type="ARBA" id="ARBA00022989"/>
    </source>
</evidence>
<keyword evidence="10" id="KW-0067">ATP-binding</keyword>
<comment type="catalytic activity">
    <reaction evidence="1">
        <text>ATP + protein L-histidine = ADP + protein N-phospho-L-histidine.</text>
        <dbReference type="EC" id="2.7.13.3"/>
    </reaction>
</comment>
<dbReference type="SUPFAM" id="SSF55874">
    <property type="entry name" value="ATPase domain of HSP90 chaperone/DNA topoisomerase II/histidine kinase"/>
    <property type="match status" value="1"/>
</dbReference>
<evidence type="ECO:0000256" key="1">
    <source>
        <dbReference type="ARBA" id="ARBA00000085"/>
    </source>
</evidence>
<dbReference type="SMART" id="SM00387">
    <property type="entry name" value="HATPase_c"/>
    <property type="match status" value="1"/>
</dbReference>
<dbReference type="PANTHER" id="PTHR43711">
    <property type="entry name" value="TWO-COMPONENT HISTIDINE KINASE"/>
    <property type="match status" value="1"/>
</dbReference>
<dbReference type="FunFam" id="3.30.565.10:FF:000037">
    <property type="entry name" value="Hybrid sensor histidine kinase/response regulator"/>
    <property type="match status" value="1"/>
</dbReference>
<dbReference type="Pfam" id="PF00512">
    <property type="entry name" value="HisKA"/>
    <property type="match status" value="1"/>
</dbReference>
<evidence type="ECO:0000256" key="7">
    <source>
        <dbReference type="ARBA" id="ARBA00022692"/>
    </source>
</evidence>
<evidence type="ECO:0000256" key="3">
    <source>
        <dbReference type="ARBA" id="ARBA00012438"/>
    </source>
</evidence>
<evidence type="ECO:0000313" key="16">
    <source>
        <dbReference type="EMBL" id="CCJ32738.1"/>
    </source>
</evidence>
<dbReference type="RefSeq" id="WP_008908015.1">
    <property type="nucleotide sequence ID" value="NZ_CAKP01000028.1"/>
</dbReference>
<dbReference type="PANTHER" id="PTHR43711:SF26">
    <property type="entry name" value="SENSOR HISTIDINE KINASE RCSC"/>
    <property type="match status" value="1"/>
</dbReference>
<evidence type="ECO:0000256" key="13">
    <source>
        <dbReference type="ARBA" id="ARBA00023136"/>
    </source>
</evidence>
<feature type="transmembrane region" description="Helical" evidence="14">
    <location>
        <begin position="258"/>
        <end position="277"/>
    </location>
</feature>
<dbReference type="Gene3D" id="1.10.287.130">
    <property type="match status" value="1"/>
</dbReference>
<evidence type="ECO:0000256" key="8">
    <source>
        <dbReference type="ARBA" id="ARBA00022741"/>
    </source>
</evidence>
<accession>I7KSV3</accession>
<keyword evidence="6" id="KW-0808">Transferase</keyword>
<dbReference type="Pfam" id="PF02518">
    <property type="entry name" value="HATPase_c"/>
    <property type="match status" value="1"/>
</dbReference>
<keyword evidence="5" id="KW-0597">Phosphoprotein</keyword>
<keyword evidence="11 14" id="KW-1133">Transmembrane helix</keyword>
<keyword evidence="13 14" id="KW-0472">Membrane</keyword>
<reference evidence="16 17" key="1">
    <citation type="journal article" date="2011" name="J. Bacteriol.">
        <title>Draft genome sequence of Caloramator australicus strain RC3T, a thermoanaerobe from the Great Artesian Basin of Australia.</title>
        <authorList>
            <person name="Ogg C.D."/>
            <person name="Patel B.K.C."/>
        </authorList>
    </citation>
    <scope>NUCLEOTIDE SEQUENCE [LARGE SCALE GENOMIC DNA]</scope>
    <source>
        <strain evidence="16 17">RC3</strain>
    </source>
</reference>
<dbReference type="SMART" id="SM00388">
    <property type="entry name" value="HisKA"/>
    <property type="match status" value="1"/>
</dbReference>
<dbReference type="eggNOG" id="COG2205">
    <property type="taxonomic scope" value="Bacteria"/>
</dbReference>
<gene>
    <name evidence="16" type="ORF">CAAU_0654</name>
</gene>
<keyword evidence="9 16" id="KW-0418">Kinase</keyword>
<dbReference type="InterPro" id="IPR003594">
    <property type="entry name" value="HATPase_dom"/>
</dbReference>
<dbReference type="InterPro" id="IPR003661">
    <property type="entry name" value="HisK_dim/P_dom"/>
</dbReference>
<dbReference type="InterPro" id="IPR036890">
    <property type="entry name" value="HATPase_C_sf"/>
</dbReference>
<dbReference type="InterPro" id="IPR004358">
    <property type="entry name" value="Sig_transdc_His_kin-like_C"/>
</dbReference>
<evidence type="ECO:0000256" key="12">
    <source>
        <dbReference type="ARBA" id="ARBA00023012"/>
    </source>
</evidence>
<dbReference type="CDD" id="cd00082">
    <property type="entry name" value="HisKA"/>
    <property type="match status" value="1"/>
</dbReference>
<keyword evidence="12" id="KW-0902">Two-component regulatory system</keyword>
<dbReference type="CDD" id="cd12912">
    <property type="entry name" value="PDC2_MCP_like"/>
    <property type="match status" value="1"/>
</dbReference>
<dbReference type="OrthoDB" id="9813394at2"/>